<dbReference type="InterPro" id="IPR037198">
    <property type="entry name" value="MutL_C_sf"/>
</dbReference>
<dbReference type="GO" id="GO:0030983">
    <property type="term" value="F:mismatched DNA binding"/>
    <property type="evidence" value="ECO:0007669"/>
    <property type="project" value="InterPro"/>
</dbReference>
<gene>
    <name evidence="5" type="primary">mutL</name>
    <name evidence="9" type="ORF">MBAV_002589</name>
</gene>
<comment type="function">
    <text evidence="5">This protein is involved in the repair of mismatches in DNA. It is required for dam-dependent methyl-directed DNA mismatch repair. May act as a 'molecular matchmaker', a protein that promotes the formation of a stable complex between two or more DNA-binding proteins in an ATP-dependent manner without itself being part of a final effector complex.</text>
</comment>
<dbReference type="PATRIC" id="fig|29290.4.peg.3438"/>
<dbReference type="GO" id="GO:0006298">
    <property type="term" value="P:mismatch repair"/>
    <property type="evidence" value="ECO:0007669"/>
    <property type="project" value="UniProtKB-UniRule"/>
</dbReference>
<dbReference type="CDD" id="cd00782">
    <property type="entry name" value="MutL_Trans"/>
    <property type="match status" value="1"/>
</dbReference>
<evidence type="ECO:0000259" key="7">
    <source>
        <dbReference type="SMART" id="SM00853"/>
    </source>
</evidence>
<evidence type="ECO:0000256" key="5">
    <source>
        <dbReference type="HAMAP-Rule" id="MF_00149"/>
    </source>
</evidence>
<dbReference type="Pfam" id="PF13589">
    <property type="entry name" value="HATPase_c_3"/>
    <property type="match status" value="1"/>
</dbReference>
<protein>
    <recommendedName>
        <fullName evidence="2 5">DNA mismatch repair protein MutL</fullName>
    </recommendedName>
</protein>
<accession>A0A0F3GTL6</accession>
<dbReference type="SUPFAM" id="SSF118116">
    <property type="entry name" value="DNA mismatch repair protein MutL"/>
    <property type="match status" value="1"/>
</dbReference>
<comment type="caution">
    <text evidence="9">The sequence shown here is derived from an EMBL/GenBank/DDBJ whole genome shotgun (WGS) entry which is preliminary data.</text>
</comment>
<dbReference type="InterPro" id="IPR014762">
    <property type="entry name" value="DNA_mismatch_repair_CS"/>
</dbReference>
<dbReference type="InterPro" id="IPR036890">
    <property type="entry name" value="HATPase_C_sf"/>
</dbReference>
<evidence type="ECO:0000313" key="9">
    <source>
        <dbReference type="EMBL" id="KJU85216.1"/>
    </source>
</evidence>
<feature type="domain" description="MutL C-terminal dimerisation" evidence="7">
    <location>
        <begin position="398"/>
        <end position="537"/>
    </location>
</feature>
<evidence type="ECO:0000256" key="2">
    <source>
        <dbReference type="ARBA" id="ARBA00021975"/>
    </source>
</evidence>
<dbReference type="Gene3D" id="3.30.565.10">
    <property type="entry name" value="Histidine kinase-like ATPase, C-terminal domain"/>
    <property type="match status" value="1"/>
</dbReference>
<dbReference type="GO" id="GO:0032300">
    <property type="term" value="C:mismatch repair complex"/>
    <property type="evidence" value="ECO:0007669"/>
    <property type="project" value="InterPro"/>
</dbReference>
<dbReference type="GO" id="GO:0005524">
    <property type="term" value="F:ATP binding"/>
    <property type="evidence" value="ECO:0007669"/>
    <property type="project" value="InterPro"/>
</dbReference>
<evidence type="ECO:0000256" key="1">
    <source>
        <dbReference type="ARBA" id="ARBA00006082"/>
    </source>
</evidence>
<dbReference type="InterPro" id="IPR020667">
    <property type="entry name" value="DNA_mismatch_repair_MutL"/>
</dbReference>
<proteinExistence type="inferred from homology"/>
<name>A0A0F3GTL6_9BACT</name>
<evidence type="ECO:0000256" key="4">
    <source>
        <dbReference type="ARBA" id="ARBA00023204"/>
    </source>
</evidence>
<dbReference type="SUPFAM" id="SSF54211">
    <property type="entry name" value="Ribosomal protein S5 domain 2-like"/>
    <property type="match status" value="1"/>
</dbReference>
<feature type="region of interest" description="Disordered" evidence="6">
    <location>
        <begin position="331"/>
        <end position="372"/>
    </location>
</feature>
<dbReference type="InterPro" id="IPR042121">
    <property type="entry name" value="MutL_C_regsub"/>
</dbReference>
<dbReference type="AlphaFoldDB" id="A0A0F3GTL6"/>
<dbReference type="InterPro" id="IPR014721">
    <property type="entry name" value="Ribsml_uS5_D2-typ_fold_subgr"/>
</dbReference>
<evidence type="ECO:0000256" key="6">
    <source>
        <dbReference type="SAM" id="MobiDB-lite"/>
    </source>
</evidence>
<comment type="similarity">
    <text evidence="1 5">Belongs to the DNA mismatch repair MutL/HexB family.</text>
</comment>
<dbReference type="InterPro" id="IPR042120">
    <property type="entry name" value="MutL_C_dimsub"/>
</dbReference>
<dbReference type="SMART" id="SM01340">
    <property type="entry name" value="DNA_mis_repair"/>
    <property type="match status" value="1"/>
</dbReference>
<dbReference type="CDD" id="cd16926">
    <property type="entry name" value="HATPase_MutL-MLH-PMS-like"/>
    <property type="match status" value="1"/>
</dbReference>
<dbReference type="SMART" id="SM00853">
    <property type="entry name" value="MutL_C"/>
    <property type="match status" value="1"/>
</dbReference>
<dbReference type="InterPro" id="IPR013507">
    <property type="entry name" value="DNA_mismatch_S5_2-like"/>
</dbReference>
<dbReference type="InterPro" id="IPR002099">
    <property type="entry name" value="MutL/Mlh/PMS"/>
</dbReference>
<dbReference type="Pfam" id="PF01119">
    <property type="entry name" value="DNA_mis_repair"/>
    <property type="match status" value="1"/>
</dbReference>
<dbReference type="Gene3D" id="3.30.230.10">
    <property type="match status" value="1"/>
</dbReference>
<evidence type="ECO:0000259" key="8">
    <source>
        <dbReference type="SMART" id="SM01340"/>
    </source>
</evidence>
<dbReference type="EMBL" id="LACI01001118">
    <property type="protein sequence ID" value="KJU85216.1"/>
    <property type="molecule type" value="Genomic_DNA"/>
</dbReference>
<dbReference type="InterPro" id="IPR038973">
    <property type="entry name" value="MutL/Mlh/Pms-like"/>
</dbReference>
<reference evidence="9 10" key="1">
    <citation type="submission" date="2015-02" db="EMBL/GenBank/DDBJ databases">
        <title>Single-cell genomics of uncultivated deep-branching MTB reveals a conserved set of magnetosome genes.</title>
        <authorList>
            <person name="Kolinko S."/>
            <person name="Richter M."/>
            <person name="Glockner F.O."/>
            <person name="Brachmann A."/>
            <person name="Schuler D."/>
        </authorList>
    </citation>
    <scope>NUCLEOTIDE SEQUENCE [LARGE SCALE GENOMIC DNA]</scope>
    <source>
        <strain evidence="9">TM-1</strain>
    </source>
</reference>
<dbReference type="Gene3D" id="3.30.1540.20">
    <property type="entry name" value="MutL, C-terminal domain, dimerisation subdomain"/>
    <property type="match status" value="1"/>
</dbReference>
<dbReference type="GO" id="GO:0016887">
    <property type="term" value="F:ATP hydrolysis activity"/>
    <property type="evidence" value="ECO:0007669"/>
    <property type="project" value="InterPro"/>
</dbReference>
<dbReference type="Pfam" id="PF08676">
    <property type="entry name" value="MutL_C"/>
    <property type="match status" value="1"/>
</dbReference>
<dbReference type="NCBIfam" id="TIGR00585">
    <property type="entry name" value="mutl"/>
    <property type="match status" value="1"/>
</dbReference>
<evidence type="ECO:0000313" key="10">
    <source>
        <dbReference type="Proteomes" id="UP000033423"/>
    </source>
</evidence>
<dbReference type="SUPFAM" id="SSF55874">
    <property type="entry name" value="ATPase domain of HSP90 chaperone/DNA topoisomerase II/histidine kinase"/>
    <property type="match status" value="1"/>
</dbReference>
<organism evidence="9 10">
    <name type="scientific">Candidatus Magnetobacterium bavaricum</name>
    <dbReference type="NCBI Taxonomy" id="29290"/>
    <lineage>
        <taxon>Bacteria</taxon>
        <taxon>Pseudomonadati</taxon>
        <taxon>Nitrospirota</taxon>
        <taxon>Thermodesulfovibrionia</taxon>
        <taxon>Thermodesulfovibrionales</taxon>
        <taxon>Candidatus Magnetobacteriaceae</taxon>
        <taxon>Candidatus Magnetobacterium</taxon>
    </lineage>
</organism>
<evidence type="ECO:0000256" key="3">
    <source>
        <dbReference type="ARBA" id="ARBA00022763"/>
    </source>
</evidence>
<dbReference type="Gene3D" id="3.30.1370.100">
    <property type="entry name" value="MutL, C-terminal domain, regulatory subdomain"/>
    <property type="match status" value="1"/>
</dbReference>
<dbReference type="PROSITE" id="PS00058">
    <property type="entry name" value="DNA_MISMATCH_REPAIR_1"/>
    <property type="match status" value="1"/>
</dbReference>
<dbReference type="InterPro" id="IPR020568">
    <property type="entry name" value="Ribosomal_Su5_D2-typ_SF"/>
</dbReference>
<sequence length="580" mass="64673">MAIIEILRDELINQIAAGEVIERPASVVKELVDNALDAASTDIRVDVLQGGKRLIRVCDNGCGMDREDAIRCIQRHATSKLKEADDLFNITTMGFRGEALSSIAAVSKLTISTALNSPSVASEGTFIEVHGGVIRDVKGKVTSGTTIEIRDLFYNTPVRKRFLKGTSTELYHITETVTQVALINPQRRLSLYIDEKEALNLPVATDIDERIAMLYGNDFLWTMLPFEVSGDGLTIRGFVSKVEGARKSRSHQYIFVNNRCIRDNVIRHAVYQGFKDLLREGTHPVFFLYLESDPATIDCNVHPTKQEIRFLHKDYIYHQVITAIKGAIKQGNDHTANPTQSHTQSASASSSLSPPPQPAKTPPATVEAGPFKYKPKEQSPECVVRESVPLPYTSARDYLYLGDVFVAYADRDRLVIADHHAAHERVMYERLRDGVGLVTNRLLFPIQLKLPLKEFSLLRVNIERLREMGIEIEEFGADTFIIRGVPAELKGVDISVVLSDIASSMIDTGSTSPTDDVKDVMAKRIACHSAVRGRVVLSSEELKALFQQLASTNDPHHCPHGRPTQVHLSHDDLRKMFKRK</sequence>
<dbReference type="HAMAP" id="MF_00149">
    <property type="entry name" value="DNA_mis_repair"/>
    <property type="match status" value="1"/>
</dbReference>
<dbReference type="FunFam" id="3.30.565.10:FF:000003">
    <property type="entry name" value="DNA mismatch repair endonuclease MutL"/>
    <property type="match status" value="1"/>
</dbReference>
<feature type="compositionally biased region" description="Low complexity" evidence="6">
    <location>
        <begin position="338"/>
        <end position="352"/>
    </location>
</feature>
<dbReference type="GO" id="GO:0140664">
    <property type="term" value="F:ATP-dependent DNA damage sensor activity"/>
    <property type="evidence" value="ECO:0007669"/>
    <property type="project" value="InterPro"/>
</dbReference>
<dbReference type="InterPro" id="IPR014790">
    <property type="entry name" value="MutL_C"/>
</dbReference>
<keyword evidence="10" id="KW-1185">Reference proteome</keyword>
<dbReference type="PANTHER" id="PTHR10073">
    <property type="entry name" value="DNA MISMATCH REPAIR PROTEIN MLH, PMS, MUTL"/>
    <property type="match status" value="1"/>
</dbReference>
<dbReference type="PANTHER" id="PTHR10073:SF12">
    <property type="entry name" value="DNA MISMATCH REPAIR PROTEIN MLH1"/>
    <property type="match status" value="1"/>
</dbReference>
<dbReference type="Proteomes" id="UP000033423">
    <property type="component" value="Unassembled WGS sequence"/>
</dbReference>
<feature type="domain" description="DNA mismatch repair protein S5" evidence="8">
    <location>
        <begin position="211"/>
        <end position="329"/>
    </location>
</feature>
<keyword evidence="4 5" id="KW-0234">DNA repair</keyword>
<keyword evidence="3 5" id="KW-0227">DNA damage</keyword>